<gene>
    <name evidence="1" type="ORF">EFR84_30580</name>
</gene>
<evidence type="ECO:0000313" key="2">
    <source>
        <dbReference type="Proteomes" id="UP000278081"/>
    </source>
</evidence>
<sequence>MTKLEQIEKSVAELDKREFEAFSAWFESLQAERWDRQLETDAESGRLDHLAEKALADFRAGKTRRL</sequence>
<comment type="caution">
    <text evidence="1">The sequence shown here is derived from an EMBL/GenBank/DDBJ whole genome shotgun (WGS) entry which is preliminary data.</text>
</comment>
<accession>A0A432ND22</accession>
<dbReference type="AlphaFoldDB" id="A0A432ND22"/>
<dbReference type="RefSeq" id="WP_126911894.1">
    <property type="nucleotide sequence ID" value="NZ_ML133788.1"/>
</dbReference>
<reference evidence="1 2" key="1">
    <citation type="submission" date="2018-11" db="EMBL/GenBank/DDBJ databases">
        <title>Rhizobium chutanense sp. nov., isolated from root nodules of Phaseolus vulgaris in China.</title>
        <authorList>
            <person name="Huo Y."/>
        </authorList>
    </citation>
    <scope>NUCLEOTIDE SEQUENCE [LARGE SCALE GENOMIC DNA]</scope>
    <source>
        <strain evidence="1 2">C16</strain>
    </source>
</reference>
<dbReference type="EMBL" id="RJTJ01000041">
    <property type="protein sequence ID" value="RUL97464.1"/>
    <property type="molecule type" value="Genomic_DNA"/>
</dbReference>
<evidence type="ECO:0000313" key="1">
    <source>
        <dbReference type="EMBL" id="RUL97464.1"/>
    </source>
</evidence>
<dbReference type="OrthoDB" id="9800707at2"/>
<organism evidence="1 2">
    <name type="scientific">Rhizobium chutanense</name>
    <dbReference type="NCBI Taxonomy" id="2035448"/>
    <lineage>
        <taxon>Bacteria</taxon>
        <taxon>Pseudomonadati</taxon>
        <taxon>Pseudomonadota</taxon>
        <taxon>Alphaproteobacteria</taxon>
        <taxon>Hyphomicrobiales</taxon>
        <taxon>Rhizobiaceae</taxon>
        <taxon>Rhizobium/Agrobacterium group</taxon>
        <taxon>Rhizobium</taxon>
    </lineage>
</organism>
<dbReference type="Proteomes" id="UP000278081">
    <property type="component" value="Unassembled WGS sequence"/>
</dbReference>
<name>A0A432ND22_9HYPH</name>
<protein>
    <submittedName>
        <fullName evidence="1">Uncharacterized protein</fullName>
    </submittedName>
</protein>
<proteinExistence type="predicted"/>